<dbReference type="GO" id="GO:0004814">
    <property type="term" value="F:arginine-tRNA ligase activity"/>
    <property type="evidence" value="ECO:0007669"/>
    <property type="project" value="UniProtKB-EC"/>
</dbReference>
<evidence type="ECO:0000313" key="13">
    <source>
        <dbReference type="EMBL" id="MFC7382691.1"/>
    </source>
</evidence>
<dbReference type="PRINTS" id="PR01038">
    <property type="entry name" value="TRNASYNTHARG"/>
</dbReference>
<dbReference type="CDD" id="cd00671">
    <property type="entry name" value="ArgRS_core"/>
    <property type="match status" value="1"/>
</dbReference>
<dbReference type="HAMAP" id="MF_00123">
    <property type="entry name" value="Arg_tRNA_synth"/>
    <property type="match status" value="1"/>
</dbReference>
<dbReference type="InterPro" id="IPR005148">
    <property type="entry name" value="Arg-tRNA-synth_N"/>
</dbReference>
<comment type="catalytic activity">
    <reaction evidence="8 9">
        <text>tRNA(Arg) + L-arginine + ATP = L-arginyl-tRNA(Arg) + AMP + diphosphate</text>
        <dbReference type="Rhea" id="RHEA:20301"/>
        <dbReference type="Rhea" id="RHEA-COMP:9658"/>
        <dbReference type="Rhea" id="RHEA-COMP:9673"/>
        <dbReference type="ChEBI" id="CHEBI:30616"/>
        <dbReference type="ChEBI" id="CHEBI:32682"/>
        <dbReference type="ChEBI" id="CHEBI:33019"/>
        <dbReference type="ChEBI" id="CHEBI:78442"/>
        <dbReference type="ChEBI" id="CHEBI:78513"/>
        <dbReference type="ChEBI" id="CHEBI:456215"/>
        <dbReference type="EC" id="6.1.1.19"/>
    </reaction>
</comment>
<dbReference type="Pfam" id="PF00750">
    <property type="entry name" value="tRNA-synt_1d"/>
    <property type="match status" value="1"/>
</dbReference>
<proteinExistence type="inferred from homology"/>
<keyword evidence="5 9" id="KW-0067">ATP-binding</keyword>
<dbReference type="SUPFAM" id="SSF47323">
    <property type="entry name" value="Anticodon-binding domain of a subclass of class I aminoacyl-tRNA synthetases"/>
    <property type="match status" value="1"/>
</dbReference>
<evidence type="ECO:0000256" key="4">
    <source>
        <dbReference type="ARBA" id="ARBA00022741"/>
    </source>
</evidence>
<accession>A0ABW2NZ67</accession>
<evidence type="ECO:0000256" key="2">
    <source>
        <dbReference type="ARBA" id="ARBA00022490"/>
    </source>
</evidence>
<keyword evidence="14" id="KW-1185">Reference proteome</keyword>
<dbReference type="RefSeq" id="WP_380825978.1">
    <property type="nucleotide sequence ID" value="NZ_JBHTCG010000006.1"/>
</dbReference>
<protein>
    <recommendedName>
        <fullName evidence="9">Arginine--tRNA ligase</fullName>
        <ecNumber evidence="9">6.1.1.19</ecNumber>
    </recommendedName>
    <alternativeName>
        <fullName evidence="9">Arginyl-tRNA synthetase</fullName>
        <shortName evidence="9">ArgRS</shortName>
    </alternativeName>
</protein>
<dbReference type="Proteomes" id="UP001596496">
    <property type="component" value="Unassembled WGS sequence"/>
</dbReference>
<feature type="short sequence motif" description="'HIGH' region" evidence="9">
    <location>
        <begin position="125"/>
        <end position="135"/>
    </location>
</feature>
<dbReference type="SMART" id="SM00836">
    <property type="entry name" value="DALR_1"/>
    <property type="match status" value="1"/>
</dbReference>
<dbReference type="InterPro" id="IPR001412">
    <property type="entry name" value="aa-tRNA-synth_I_CS"/>
</dbReference>
<dbReference type="Gene3D" id="3.40.50.620">
    <property type="entry name" value="HUPs"/>
    <property type="match status" value="1"/>
</dbReference>
<keyword evidence="3 9" id="KW-0436">Ligase</keyword>
<comment type="similarity">
    <text evidence="1 9 10">Belongs to the class-I aminoacyl-tRNA synthetase family.</text>
</comment>
<evidence type="ECO:0000256" key="6">
    <source>
        <dbReference type="ARBA" id="ARBA00022917"/>
    </source>
</evidence>
<dbReference type="PROSITE" id="PS00178">
    <property type="entry name" value="AA_TRNA_LIGASE_I"/>
    <property type="match status" value="1"/>
</dbReference>
<dbReference type="CDD" id="cd07956">
    <property type="entry name" value="Anticodon_Ia_Arg"/>
    <property type="match status" value="1"/>
</dbReference>
<dbReference type="SMART" id="SM01016">
    <property type="entry name" value="Arg_tRNA_synt_N"/>
    <property type="match status" value="1"/>
</dbReference>
<dbReference type="InterPro" id="IPR008909">
    <property type="entry name" value="DALR_anticod-bd"/>
</dbReference>
<dbReference type="Gene3D" id="1.10.730.10">
    <property type="entry name" value="Isoleucyl-tRNA Synthetase, Domain 1"/>
    <property type="match status" value="1"/>
</dbReference>
<organism evidence="13 14">
    <name type="scientific">Sphaerisporangium rhizosphaerae</name>
    <dbReference type="NCBI Taxonomy" id="2269375"/>
    <lineage>
        <taxon>Bacteria</taxon>
        <taxon>Bacillati</taxon>
        <taxon>Actinomycetota</taxon>
        <taxon>Actinomycetes</taxon>
        <taxon>Streptosporangiales</taxon>
        <taxon>Streptosporangiaceae</taxon>
        <taxon>Sphaerisporangium</taxon>
    </lineage>
</organism>
<dbReference type="Pfam" id="PF05746">
    <property type="entry name" value="DALR_1"/>
    <property type="match status" value="1"/>
</dbReference>
<evidence type="ECO:0000256" key="9">
    <source>
        <dbReference type="HAMAP-Rule" id="MF_00123"/>
    </source>
</evidence>
<name>A0ABW2NZ67_9ACTN</name>
<dbReference type="EMBL" id="JBHTCG010000006">
    <property type="protein sequence ID" value="MFC7382691.1"/>
    <property type="molecule type" value="Genomic_DNA"/>
</dbReference>
<dbReference type="InterPro" id="IPR036695">
    <property type="entry name" value="Arg-tRNA-synth_N_sf"/>
</dbReference>
<gene>
    <name evidence="9 13" type="primary">argS</name>
    <name evidence="13" type="ORF">ACFQSB_10785</name>
</gene>
<evidence type="ECO:0000256" key="7">
    <source>
        <dbReference type="ARBA" id="ARBA00023146"/>
    </source>
</evidence>
<keyword evidence="4 9" id="KW-0547">Nucleotide-binding</keyword>
<dbReference type="Pfam" id="PF03485">
    <property type="entry name" value="Arg_tRNA_synt_N"/>
    <property type="match status" value="1"/>
</dbReference>
<evidence type="ECO:0000259" key="11">
    <source>
        <dbReference type="SMART" id="SM00836"/>
    </source>
</evidence>
<dbReference type="Gene3D" id="3.30.1360.70">
    <property type="entry name" value="Arginyl tRNA synthetase N-terminal domain"/>
    <property type="match status" value="1"/>
</dbReference>
<comment type="caution">
    <text evidence="13">The sequence shown here is derived from an EMBL/GenBank/DDBJ whole genome shotgun (WGS) entry which is preliminary data.</text>
</comment>
<dbReference type="InterPro" id="IPR001278">
    <property type="entry name" value="Arg-tRNA-ligase"/>
</dbReference>
<dbReference type="SUPFAM" id="SSF55190">
    <property type="entry name" value="Arginyl-tRNA synthetase (ArgRS), N-terminal 'additional' domain"/>
    <property type="match status" value="1"/>
</dbReference>
<dbReference type="InterPro" id="IPR035684">
    <property type="entry name" value="ArgRS_core"/>
</dbReference>
<comment type="subcellular location">
    <subcellularLocation>
        <location evidence="9">Cytoplasm</location>
    </subcellularLocation>
</comment>
<keyword evidence="6 9" id="KW-0648">Protein biosynthesis</keyword>
<evidence type="ECO:0000313" key="14">
    <source>
        <dbReference type="Proteomes" id="UP001596496"/>
    </source>
</evidence>
<evidence type="ECO:0000259" key="12">
    <source>
        <dbReference type="SMART" id="SM01016"/>
    </source>
</evidence>
<dbReference type="EC" id="6.1.1.19" evidence="9"/>
<feature type="domain" description="DALR anticodon binding" evidence="11">
    <location>
        <begin position="468"/>
        <end position="586"/>
    </location>
</feature>
<evidence type="ECO:0000256" key="8">
    <source>
        <dbReference type="ARBA" id="ARBA00049339"/>
    </source>
</evidence>
<keyword evidence="7 9" id="KW-0030">Aminoacyl-tRNA synthetase</keyword>
<dbReference type="PANTHER" id="PTHR11956">
    <property type="entry name" value="ARGINYL-TRNA SYNTHETASE"/>
    <property type="match status" value="1"/>
</dbReference>
<dbReference type="NCBIfam" id="TIGR00456">
    <property type="entry name" value="argS"/>
    <property type="match status" value="1"/>
</dbReference>
<keyword evidence="2 9" id="KW-0963">Cytoplasm</keyword>
<comment type="subunit">
    <text evidence="9">Monomer.</text>
</comment>
<dbReference type="InterPro" id="IPR009080">
    <property type="entry name" value="tRNAsynth_Ia_anticodon-bd"/>
</dbReference>
<evidence type="ECO:0000256" key="3">
    <source>
        <dbReference type="ARBA" id="ARBA00022598"/>
    </source>
</evidence>
<feature type="domain" description="Arginyl tRNA synthetase N-terminal" evidence="12">
    <location>
        <begin position="9"/>
        <end position="90"/>
    </location>
</feature>
<sequence>MAPVVPLAVQITSRLLSAMDRALPAEHAGADPQVRRSDRADLQANGLLAVAKKLRTHPREVAEKVVASLEGADLIASCEVSGPGFLNLGLTDSALLGQVEARLADDRLGLPRSLDGTTVIDYSQPNIAKEMHVGHLRSTIIGDSIARILGFLGEDVVRQNHLGDWGTQFGMLIQYLTESGGEWRREKNSAASSLSGLNQLYKDSRVKFDSDEEFAERARTRVVALQAGDAETLRSWQEIVTESKLYFNEVYDKLGVLLTDEDAVGESFYNPLLAEVANELEKSGVAVVSDGALCVFFDDIVGQNGEPLPLIIRKRDGGFGYAATDLAAIRHRVGTLAAHRILYVVDARQALHFRMVFETAKRIGWLNDEVDAVHLAFGTVLGKDGKPFKTRSGETVRLISLLDEAVDRARLVVREKSRDLAAGGHETIAAVVGIGAVKYADLATSRAKDYVFDVDRMVSLNGNTGVYLQYAHARTRSILRKAGPGLTARARVHQGVVLEPAERALMLKLDDLDLTLKEVAHAYEPHRLCAYLFELSQTFTSFFDACPVLKAPSPEIRDNRLMLCRLTGDTLRIGLDLLGLAAPDRL</sequence>
<dbReference type="InterPro" id="IPR014729">
    <property type="entry name" value="Rossmann-like_a/b/a_fold"/>
</dbReference>
<reference evidence="14" key="1">
    <citation type="journal article" date="2019" name="Int. J. Syst. Evol. Microbiol.">
        <title>The Global Catalogue of Microorganisms (GCM) 10K type strain sequencing project: providing services to taxonomists for standard genome sequencing and annotation.</title>
        <authorList>
            <consortium name="The Broad Institute Genomics Platform"/>
            <consortium name="The Broad Institute Genome Sequencing Center for Infectious Disease"/>
            <person name="Wu L."/>
            <person name="Ma J."/>
        </authorList>
    </citation>
    <scope>NUCLEOTIDE SEQUENCE [LARGE SCALE GENOMIC DNA]</scope>
    <source>
        <strain evidence="14">CECT 7649</strain>
    </source>
</reference>
<evidence type="ECO:0000256" key="10">
    <source>
        <dbReference type="RuleBase" id="RU363038"/>
    </source>
</evidence>
<evidence type="ECO:0000256" key="1">
    <source>
        <dbReference type="ARBA" id="ARBA00005594"/>
    </source>
</evidence>
<dbReference type="PANTHER" id="PTHR11956:SF5">
    <property type="entry name" value="ARGININE--TRNA LIGASE, CYTOPLASMIC"/>
    <property type="match status" value="1"/>
</dbReference>
<evidence type="ECO:0000256" key="5">
    <source>
        <dbReference type="ARBA" id="ARBA00022840"/>
    </source>
</evidence>
<dbReference type="SUPFAM" id="SSF52374">
    <property type="entry name" value="Nucleotidylyl transferase"/>
    <property type="match status" value="1"/>
</dbReference>